<evidence type="ECO:0000313" key="7">
    <source>
        <dbReference type="EMBL" id="TMM29152.1"/>
    </source>
</evidence>
<comment type="caution">
    <text evidence="7">The sequence shown here is derived from an EMBL/GenBank/DDBJ whole genome shotgun (WGS) entry which is preliminary data.</text>
</comment>
<feature type="transmembrane region" description="Helical" evidence="6">
    <location>
        <begin position="248"/>
        <end position="271"/>
    </location>
</feature>
<evidence type="ECO:0008006" key="9">
    <source>
        <dbReference type="Google" id="ProtNLM"/>
    </source>
</evidence>
<dbReference type="RefSeq" id="WP_138536953.1">
    <property type="nucleotide sequence ID" value="NZ_VANR01000006.1"/>
</dbReference>
<evidence type="ECO:0000256" key="2">
    <source>
        <dbReference type="ARBA" id="ARBA00022475"/>
    </source>
</evidence>
<evidence type="ECO:0000313" key="8">
    <source>
        <dbReference type="Proteomes" id="UP000307140"/>
    </source>
</evidence>
<feature type="transmembrane region" description="Helical" evidence="6">
    <location>
        <begin position="291"/>
        <end position="314"/>
    </location>
</feature>
<dbReference type="AlphaFoldDB" id="A0A5S3N2T5"/>
<keyword evidence="3 6" id="KW-0812">Transmembrane</keyword>
<name>A0A5S3N2T5_9FLAO</name>
<keyword evidence="5 6" id="KW-0472">Membrane</keyword>
<dbReference type="PANTHER" id="PTHR30250">
    <property type="entry name" value="PST FAMILY PREDICTED COLANIC ACID TRANSPORTER"/>
    <property type="match status" value="1"/>
</dbReference>
<proteinExistence type="predicted"/>
<feature type="transmembrane region" description="Helical" evidence="6">
    <location>
        <begin position="13"/>
        <end position="37"/>
    </location>
</feature>
<keyword evidence="2" id="KW-1003">Cell membrane</keyword>
<evidence type="ECO:0000256" key="6">
    <source>
        <dbReference type="SAM" id="Phobius"/>
    </source>
</evidence>
<dbReference type="InterPro" id="IPR050833">
    <property type="entry name" value="Poly_Biosynth_Transport"/>
</dbReference>
<feature type="transmembrane region" description="Helical" evidence="6">
    <location>
        <begin position="361"/>
        <end position="381"/>
    </location>
</feature>
<dbReference type="Pfam" id="PF13440">
    <property type="entry name" value="Polysacc_synt_3"/>
    <property type="match status" value="1"/>
</dbReference>
<evidence type="ECO:0000256" key="5">
    <source>
        <dbReference type="ARBA" id="ARBA00023136"/>
    </source>
</evidence>
<comment type="subcellular location">
    <subcellularLocation>
        <location evidence="1">Cell membrane</location>
        <topology evidence="1">Multi-pass membrane protein</topology>
    </subcellularLocation>
</comment>
<feature type="transmembrane region" description="Helical" evidence="6">
    <location>
        <begin position="49"/>
        <end position="71"/>
    </location>
</feature>
<feature type="transmembrane region" description="Helical" evidence="6">
    <location>
        <begin position="387"/>
        <end position="408"/>
    </location>
</feature>
<organism evidence="7 8">
    <name type="scientific">Polaribacter aestuariivivens</name>
    <dbReference type="NCBI Taxonomy" id="2304626"/>
    <lineage>
        <taxon>Bacteria</taxon>
        <taxon>Pseudomonadati</taxon>
        <taxon>Bacteroidota</taxon>
        <taxon>Flavobacteriia</taxon>
        <taxon>Flavobacteriales</taxon>
        <taxon>Flavobacteriaceae</taxon>
    </lineage>
</organism>
<dbReference type="GO" id="GO:0005886">
    <property type="term" value="C:plasma membrane"/>
    <property type="evidence" value="ECO:0007669"/>
    <property type="project" value="UniProtKB-SubCell"/>
</dbReference>
<evidence type="ECO:0000256" key="4">
    <source>
        <dbReference type="ARBA" id="ARBA00022989"/>
    </source>
</evidence>
<accession>A0A5S3N2T5</accession>
<evidence type="ECO:0000256" key="1">
    <source>
        <dbReference type="ARBA" id="ARBA00004651"/>
    </source>
</evidence>
<dbReference type="EMBL" id="VANR01000006">
    <property type="protein sequence ID" value="TMM29152.1"/>
    <property type="molecule type" value="Genomic_DNA"/>
</dbReference>
<dbReference type="Proteomes" id="UP000307140">
    <property type="component" value="Unassembled WGS sequence"/>
</dbReference>
<reference evidence="7 8" key="1">
    <citation type="submission" date="2019-05" db="EMBL/GenBank/DDBJ databases">
        <title>Polaribacter aestuariivivens sp. nov., isolated from a tidal flat.</title>
        <authorList>
            <person name="Yoon J.-H."/>
        </authorList>
    </citation>
    <scope>NUCLEOTIDE SEQUENCE [LARGE SCALE GENOMIC DNA]</scope>
    <source>
        <strain evidence="7 8">DBTF-3</strain>
    </source>
</reference>
<evidence type="ECO:0000256" key="3">
    <source>
        <dbReference type="ARBA" id="ARBA00022692"/>
    </source>
</evidence>
<keyword evidence="8" id="KW-1185">Reference proteome</keyword>
<feature type="transmembrane region" description="Helical" evidence="6">
    <location>
        <begin position="334"/>
        <end position="354"/>
    </location>
</feature>
<protein>
    <recommendedName>
        <fullName evidence="9">Polysaccharide biosynthesis protein</fullName>
    </recommendedName>
</protein>
<gene>
    <name evidence="7" type="ORF">FDT66_12250</name>
</gene>
<sequence length="414" mass="46474">MNLKKIKSYAGELLYLLSSIVLPGIGFITSILVAKFVDPKDNGLIESYFLILPYLGFLQLGVFNGLNRNIAFYKAKNELSKVNLQVNTSLYVSRAVAIISIIFVLIFVIINNNSYKLLDYFAITGVLIISVLSPIALHIDTTFRSGQDFKKLGALKLYEAGLQLLLTPLLVFFKGYGKVLMNTGKVIINAILRLKNSPYKLEAKFDFKSYKELLSVGFPLLFGGYLFILFTIADQSIIGLNLGSEQLGYYFLSKLVLTIMLLIPSSLTSILYPKASALFGTYGKPSSLRKFFWNSLLINFIVLSFIGLIIYFSIDFIVFNYIPKYLPGVEAAKINVITGFSFLSIGPGVIMGVIRKNRFYIFLVGLSLLAMWGVSFFTKITSIEQVAYYRCIISLILSIGTIFYSYYLTFSKHE</sequence>
<keyword evidence="4 6" id="KW-1133">Transmembrane helix</keyword>
<feature type="transmembrane region" description="Helical" evidence="6">
    <location>
        <begin position="91"/>
        <end position="110"/>
    </location>
</feature>
<dbReference type="OrthoDB" id="1420880at2"/>
<dbReference type="PANTHER" id="PTHR30250:SF11">
    <property type="entry name" value="O-ANTIGEN TRANSPORTER-RELATED"/>
    <property type="match status" value="1"/>
</dbReference>
<feature type="transmembrane region" description="Helical" evidence="6">
    <location>
        <begin position="213"/>
        <end position="233"/>
    </location>
</feature>
<feature type="transmembrane region" description="Helical" evidence="6">
    <location>
        <begin position="117"/>
        <end position="137"/>
    </location>
</feature>